<evidence type="ECO:0000256" key="4">
    <source>
        <dbReference type="ARBA" id="ARBA00023027"/>
    </source>
</evidence>
<dbReference type="GO" id="GO:0019354">
    <property type="term" value="P:siroheme biosynthetic process"/>
    <property type="evidence" value="ECO:0007669"/>
    <property type="project" value="InterPro"/>
</dbReference>
<evidence type="ECO:0000313" key="7">
    <source>
        <dbReference type="EMBL" id="HJB40612.1"/>
    </source>
</evidence>
<dbReference type="NCBIfam" id="TIGR01470">
    <property type="entry name" value="cysG_Nterm"/>
    <property type="match status" value="1"/>
</dbReference>
<sequence length="201" mass="21325">MICVGLSLRGCPVLVVGAGRAAQRKILEYLSEGAFVTVCALQPAEGFTPPAGARLLWRAAPYEPYMVQGMMLVHAATNDAVLNEQIVKDARRFGVLCASMTACDAASVRSMAACETPALCVAVSTKGASPALAAKLARQTAQTLSAEWESRLVLLRRARACVKAHCPPGELRTALLRSLDKAPEHCLLQMAQSGEENAQTC</sequence>
<keyword evidence="5" id="KW-0627">Porphyrin biosynthesis</keyword>
<comment type="caution">
    <text evidence="7">The sequence shown here is derived from an EMBL/GenBank/DDBJ whole genome shotgun (WGS) entry which is preliminary data.</text>
</comment>
<dbReference type="GO" id="GO:0004325">
    <property type="term" value="F:ferrochelatase activity"/>
    <property type="evidence" value="ECO:0007669"/>
    <property type="project" value="InterPro"/>
</dbReference>
<dbReference type="GO" id="GO:0043115">
    <property type="term" value="F:precorrin-2 dehydrogenase activity"/>
    <property type="evidence" value="ECO:0007669"/>
    <property type="project" value="UniProtKB-EC"/>
</dbReference>
<accession>A0A9D2M3P6</accession>
<dbReference type="Proteomes" id="UP000824209">
    <property type="component" value="Unassembled WGS sequence"/>
</dbReference>
<dbReference type="PANTHER" id="PTHR35330:SF1">
    <property type="entry name" value="SIROHEME BIOSYNTHESIS PROTEIN MET8"/>
    <property type="match status" value="1"/>
</dbReference>
<reference evidence="7" key="2">
    <citation type="submission" date="2021-04" db="EMBL/GenBank/DDBJ databases">
        <authorList>
            <person name="Gilroy R."/>
        </authorList>
    </citation>
    <scope>NUCLEOTIDE SEQUENCE</scope>
    <source>
        <strain evidence="7">ChiBcec8-14828</strain>
    </source>
</reference>
<keyword evidence="4" id="KW-0520">NAD</keyword>
<name>A0A9D2M3P6_9FIRM</name>
<dbReference type="InterPro" id="IPR028161">
    <property type="entry name" value="Met8-like"/>
</dbReference>
<evidence type="ECO:0000256" key="5">
    <source>
        <dbReference type="ARBA" id="ARBA00023244"/>
    </source>
</evidence>
<dbReference type="PANTHER" id="PTHR35330">
    <property type="entry name" value="SIROHEME BIOSYNTHESIS PROTEIN MET8"/>
    <property type="match status" value="1"/>
</dbReference>
<dbReference type="Gene3D" id="3.40.50.720">
    <property type="entry name" value="NAD(P)-binding Rossmann-like Domain"/>
    <property type="match status" value="1"/>
</dbReference>
<dbReference type="SUPFAM" id="SSF51735">
    <property type="entry name" value="NAD(P)-binding Rossmann-fold domains"/>
    <property type="match status" value="1"/>
</dbReference>
<keyword evidence="3" id="KW-0560">Oxidoreductase</keyword>
<evidence type="ECO:0000256" key="1">
    <source>
        <dbReference type="ARBA" id="ARBA00005010"/>
    </source>
</evidence>
<dbReference type="SUPFAM" id="SSF75615">
    <property type="entry name" value="Siroheme synthase middle domains-like"/>
    <property type="match status" value="1"/>
</dbReference>
<dbReference type="InterPro" id="IPR042518">
    <property type="entry name" value="SirC_C"/>
</dbReference>
<dbReference type="InterPro" id="IPR006367">
    <property type="entry name" value="Sirohaem_synthase_N"/>
</dbReference>
<dbReference type="Pfam" id="PF13241">
    <property type="entry name" value="NAD_binding_7"/>
    <property type="match status" value="1"/>
</dbReference>
<dbReference type="EC" id="1.3.1.76" evidence="2"/>
<comment type="pathway">
    <text evidence="1">Porphyrin-containing compound metabolism; siroheme biosynthesis; sirohydrochlorin from precorrin-2: step 1/1.</text>
</comment>
<organism evidence="7 8">
    <name type="scientific">Candidatus Ruthenibacterium avium</name>
    <dbReference type="NCBI Taxonomy" id="2838751"/>
    <lineage>
        <taxon>Bacteria</taxon>
        <taxon>Bacillati</taxon>
        <taxon>Bacillota</taxon>
        <taxon>Clostridia</taxon>
        <taxon>Eubacteriales</taxon>
        <taxon>Oscillospiraceae</taxon>
        <taxon>Ruthenibacterium</taxon>
    </lineage>
</organism>
<reference evidence="7" key="1">
    <citation type="journal article" date="2021" name="PeerJ">
        <title>Extensive microbial diversity within the chicken gut microbiome revealed by metagenomics and culture.</title>
        <authorList>
            <person name="Gilroy R."/>
            <person name="Ravi A."/>
            <person name="Getino M."/>
            <person name="Pursley I."/>
            <person name="Horton D.L."/>
            <person name="Alikhan N.F."/>
            <person name="Baker D."/>
            <person name="Gharbi K."/>
            <person name="Hall N."/>
            <person name="Watson M."/>
            <person name="Adriaenssens E.M."/>
            <person name="Foster-Nyarko E."/>
            <person name="Jarju S."/>
            <person name="Secka A."/>
            <person name="Antonio M."/>
            <person name="Oren A."/>
            <person name="Chaudhuri R.R."/>
            <person name="La Ragione R."/>
            <person name="Hildebrand F."/>
            <person name="Pallen M.J."/>
        </authorList>
    </citation>
    <scope>NUCLEOTIDE SEQUENCE</scope>
    <source>
        <strain evidence="7">ChiBcec8-14828</strain>
    </source>
</reference>
<dbReference type="Gene3D" id="1.10.8.610">
    <property type="entry name" value="SirC, precorrin-2 dehydrogenase, C-terminal helical domain-like"/>
    <property type="match status" value="1"/>
</dbReference>
<dbReference type="InterPro" id="IPR036291">
    <property type="entry name" value="NAD(P)-bd_dom_sf"/>
</dbReference>
<evidence type="ECO:0000256" key="2">
    <source>
        <dbReference type="ARBA" id="ARBA00012400"/>
    </source>
</evidence>
<dbReference type="AlphaFoldDB" id="A0A9D2M3P6"/>
<gene>
    <name evidence="7" type="ORF">H9943_09485</name>
</gene>
<evidence type="ECO:0000256" key="3">
    <source>
        <dbReference type="ARBA" id="ARBA00023002"/>
    </source>
</evidence>
<evidence type="ECO:0000256" key="6">
    <source>
        <dbReference type="ARBA" id="ARBA00047561"/>
    </source>
</evidence>
<protein>
    <recommendedName>
        <fullName evidence="2">precorrin-2 dehydrogenase</fullName>
        <ecNumber evidence="2">1.3.1.76</ecNumber>
    </recommendedName>
</protein>
<comment type="catalytic activity">
    <reaction evidence="6">
        <text>precorrin-2 + NAD(+) = sirohydrochlorin + NADH + 2 H(+)</text>
        <dbReference type="Rhea" id="RHEA:15613"/>
        <dbReference type="ChEBI" id="CHEBI:15378"/>
        <dbReference type="ChEBI" id="CHEBI:57540"/>
        <dbReference type="ChEBI" id="CHEBI:57945"/>
        <dbReference type="ChEBI" id="CHEBI:58351"/>
        <dbReference type="ChEBI" id="CHEBI:58827"/>
        <dbReference type="EC" id="1.3.1.76"/>
    </reaction>
</comment>
<dbReference type="EMBL" id="DWYA01000086">
    <property type="protein sequence ID" value="HJB40612.1"/>
    <property type="molecule type" value="Genomic_DNA"/>
</dbReference>
<evidence type="ECO:0000313" key="8">
    <source>
        <dbReference type="Proteomes" id="UP000824209"/>
    </source>
</evidence>
<proteinExistence type="predicted"/>